<comment type="caution">
    <text evidence="2">The sequence shown here is derived from an EMBL/GenBank/DDBJ whole genome shotgun (WGS) entry which is preliminary data.</text>
</comment>
<dbReference type="AlphaFoldDB" id="A0AAW0G5E2"/>
<keyword evidence="3" id="KW-1185">Reference proteome</keyword>
<accession>A0AAW0G5E2</accession>
<evidence type="ECO:0000313" key="2">
    <source>
        <dbReference type="EMBL" id="KAK7686345.1"/>
    </source>
</evidence>
<feature type="compositionally biased region" description="Polar residues" evidence="1">
    <location>
        <begin position="31"/>
        <end position="63"/>
    </location>
</feature>
<proteinExistence type="predicted"/>
<organism evidence="2 3">
    <name type="scientific">Cerrena zonata</name>
    <dbReference type="NCBI Taxonomy" id="2478898"/>
    <lineage>
        <taxon>Eukaryota</taxon>
        <taxon>Fungi</taxon>
        <taxon>Dikarya</taxon>
        <taxon>Basidiomycota</taxon>
        <taxon>Agaricomycotina</taxon>
        <taxon>Agaricomycetes</taxon>
        <taxon>Polyporales</taxon>
        <taxon>Cerrenaceae</taxon>
        <taxon>Cerrena</taxon>
    </lineage>
</organism>
<feature type="region of interest" description="Disordered" evidence="1">
    <location>
        <begin position="1"/>
        <end position="88"/>
    </location>
</feature>
<reference evidence="2 3" key="1">
    <citation type="submission" date="2022-09" db="EMBL/GenBank/DDBJ databases">
        <authorList>
            <person name="Palmer J.M."/>
        </authorList>
    </citation>
    <scope>NUCLEOTIDE SEQUENCE [LARGE SCALE GENOMIC DNA]</scope>
    <source>
        <strain evidence="2 3">DSM 7382</strain>
    </source>
</reference>
<evidence type="ECO:0000256" key="1">
    <source>
        <dbReference type="SAM" id="MobiDB-lite"/>
    </source>
</evidence>
<dbReference type="EMBL" id="JASBNA010000017">
    <property type="protein sequence ID" value="KAK7686345.1"/>
    <property type="molecule type" value="Genomic_DNA"/>
</dbReference>
<feature type="compositionally biased region" description="Polar residues" evidence="1">
    <location>
        <begin position="72"/>
        <end position="88"/>
    </location>
</feature>
<sequence>MEDSLLGLQPPTSPRIRPSGPRTRRRFKSPTPLTLNGGNTSPSDDTPTAYSGRNSPAMSSSRPHSPAPPLTSMPSISQLSEPTFNQSRPSVLLVEKVYRLLHQIYNRLYSLPHEQQRLQLNWSLSRPLSNHRPH</sequence>
<dbReference type="Proteomes" id="UP001385951">
    <property type="component" value="Unassembled WGS sequence"/>
</dbReference>
<protein>
    <submittedName>
        <fullName evidence="2">Uncharacterized protein</fullName>
    </submittedName>
</protein>
<evidence type="ECO:0000313" key="3">
    <source>
        <dbReference type="Proteomes" id="UP001385951"/>
    </source>
</evidence>
<name>A0AAW0G5E2_9APHY</name>
<gene>
    <name evidence="2" type="ORF">QCA50_010569</name>
</gene>